<evidence type="ECO:0000313" key="5">
    <source>
        <dbReference type="Proteomes" id="UP001346869"/>
    </source>
</evidence>
<dbReference type="SUPFAM" id="SSF53098">
    <property type="entry name" value="Ribonuclease H-like"/>
    <property type="match status" value="1"/>
</dbReference>
<dbReference type="Pfam" id="PF18701">
    <property type="entry name" value="DUF5641"/>
    <property type="match status" value="1"/>
</dbReference>
<dbReference type="Pfam" id="PF17921">
    <property type="entry name" value="Integrase_H2C2"/>
    <property type="match status" value="1"/>
</dbReference>
<dbReference type="Pfam" id="PF05380">
    <property type="entry name" value="Peptidase_A17"/>
    <property type="match status" value="1"/>
</dbReference>
<feature type="coiled-coil region" evidence="1">
    <location>
        <begin position="72"/>
        <end position="134"/>
    </location>
</feature>
<feature type="compositionally biased region" description="Basic and acidic residues" evidence="2">
    <location>
        <begin position="1307"/>
        <end position="1321"/>
    </location>
</feature>
<dbReference type="InterPro" id="IPR012337">
    <property type="entry name" value="RNaseH-like_sf"/>
</dbReference>
<organism evidence="4 5">
    <name type="scientific">Eleginops maclovinus</name>
    <name type="common">Patagonian blennie</name>
    <name type="synonym">Eleginus maclovinus</name>
    <dbReference type="NCBI Taxonomy" id="56733"/>
    <lineage>
        <taxon>Eukaryota</taxon>
        <taxon>Metazoa</taxon>
        <taxon>Chordata</taxon>
        <taxon>Craniata</taxon>
        <taxon>Vertebrata</taxon>
        <taxon>Euteleostomi</taxon>
        <taxon>Actinopterygii</taxon>
        <taxon>Neopterygii</taxon>
        <taxon>Teleostei</taxon>
        <taxon>Neoteleostei</taxon>
        <taxon>Acanthomorphata</taxon>
        <taxon>Eupercaria</taxon>
        <taxon>Perciformes</taxon>
        <taxon>Notothenioidei</taxon>
        <taxon>Eleginopidae</taxon>
        <taxon>Eleginops</taxon>
    </lineage>
</organism>
<feature type="domain" description="Integrase catalytic" evidence="3">
    <location>
        <begin position="1521"/>
        <end position="1716"/>
    </location>
</feature>
<name>A0AAN8AP11_ELEMC</name>
<reference evidence="4 5" key="2">
    <citation type="journal article" date="2023" name="Mol. Biol. Evol.">
        <title>Genomics of Secondarily Temperate Adaptation in the Only Non-Antarctic Icefish.</title>
        <authorList>
            <person name="Rivera-Colon A.G."/>
            <person name="Rayamajhi N."/>
            <person name="Minhas B.F."/>
            <person name="Madrigal G."/>
            <person name="Bilyk K.T."/>
            <person name="Yoon V."/>
            <person name="Hune M."/>
            <person name="Gregory S."/>
            <person name="Cheng C.H.C."/>
            <person name="Catchen J.M."/>
        </authorList>
    </citation>
    <scope>NUCLEOTIDE SEQUENCE [LARGE SCALE GENOMIC DNA]</scope>
    <source>
        <strain evidence="4">JMC-PN-2008</strain>
    </source>
</reference>
<dbReference type="Gene3D" id="3.30.420.10">
    <property type="entry name" value="Ribonuclease H-like superfamily/Ribonuclease H"/>
    <property type="match status" value="1"/>
</dbReference>
<sequence length="1840" mass="207048">MESKSLQQLKKERTTAKQRFSRLANSLLKSCKKMSAEELVEAFSKVALEADRVMEANEEVEISWTEEEAQAKEDVSADIKKTSDECEEKLEEVEQAVQRVLWGSFGNPELSLALGAAERECERMQKKESGLKLEVYELMLSNLEGLVRAGKEAIRKWTRWVPDEERPDFQQRMRRVEGWLLDLISEKATLLQAKLENDGSPGKEPRRTPAIKLKPTVLPQFDGNKRNFYLWKKEWEALQKQGEPTGSREVRKFQLLDSLEEKVARDLRLSTYGTADEIFRVLENRFGNKTAIALEIVEELQALPPVKSYQPRQIVDLIQVVEKALYDLSALGNTGALKNPLVTKSLESKLPESLKKEWLVYVSKGKEDVSPEDRFDMLLGFLKSQEKIYEQLDQLRDDPSKREARIPQKHARTKSTNSSSSQASCVVCGDRGHGRKLYYCKKFKELRVAEKKEAVKELGACGRCLEVHGNDAECKTTFLCKSEGCKDTQGPRHHYYLCSKAGRERDGLRKLRPSPARGELKKYTETQEEFLTSLAPDLAQRCRNVFCNSVSKTFSSVMAENGIDEFPVIMMILEVTANAGQKLGTLIDLASDTNYITHEAAWELNLQSEDVTLIVHGVGGMQVTVETKRYLLKIRVTTSKGTLRSHQLVCYGLNSIAEVNRHVPPKRLQKIFPDVPLHKLVRPTKIKLLISQKEGQLIPQKVRSVGDLVLWDGPLGTTVGGSHPDLLEDVTITAHGSRTHFARSMRTAAAEYKEIICKGSLEQPPLTQATTCAASKDFLDWWRWDRIGAACEPRCGGCRCGHCQPGGKEMTISEERELEQIKSGLTYVTGDRHSEKPHWHAKYPWIEDPVTLPNNRRAVEATFMRTEKAITRVNIGDKPAGCIAQVAMRETANLPMFNHLADERRVLEQDAYVDDVLTSHNDPSQLKQITANVEKILEAGGFYMKPWVYSGQSGRPGHRDLERKEPSVMVLPNQLSEENNKALGLGYDPESDKLRMMVAVNFSKKKKKMRLGENLLQDEVRARVPNPLTRRELLSQVSGLYDPLGLVTPVKQKGAILVRRAFQEAKGKYSPSENTWDVPLSEGLREDAVCLFEDYAELGRVSFVRALTPPDPSAEPCGITFSDGSERSYGAVLYLRWKLPQDVTIRLVKSKARLTPLDHKGDAVKAEVCGAVYAARLKKYFQKHCRICVERWYHLVDSQTVLGAIQRESYGYQTFFANRIGEIQGSTNVQDWWWIPGPLNIADIISRGASPRELDEGTEWQLGPKFLSLPESEWPVKSAKDVAAEARENLTRIQKKAFVAALTRAGAKQEPKQESRQEPKQDPTSTSADLHRPPAEVAASSLLDIKRFSSLTRLMKSLALVWGAAKKFLHCRARGRPKWEAVPLVGIITAAEREDSFRDLCLAAQEGVTFPSTTTDRLVVYKDGASGLLLCGGRIQYFKEDCLAVPLVPFDTWLGTLLARQSHQEGHEGVAGTLLRMRQKAWVIQGRRLAQKVVNQCIHCRKARAQVCQQVMGDLPVERSRPAAPFQFISVDLFGPYLVRDDIKKRVSMKVWGVVFCCMASRALHIDLASSLSTESFLMAYQRFAAIRGHPLKVWSDPGTNFVGARSLLEDLYTFLQSQDTASLEEYAVKNGTSWTWKVLPADSPHRNGAAEAAVRIAKRALQSLGKTASLTFNEFLTALQLAANLANERPIDARIQSREDRIEYVTPNSLLLGRASPSGDVKSFSFNNYPYKRLREIQTQVNEFWKAWSQLAGPSLFIRTKWHTTERNVSVGDVVWLCDQNALRGHFRLGRVVTVAPDSKDIVRDVEILVTPSNCASVQHQRPATKSSERSEKSNGVVL</sequence>
<evidence type="ECO:0000259" key="3">
    <source>
        <dbReference type="PROSITE" id="PS50994"/>
    </source>
</evidence>
<comment type="caution">
    <text evidence="4">The sequence shown here is derived from an EMBL/GenBank/DDBJ whole genome shotgun (WGS) entry which is preliminary data.</text>
</comment>
<dbReference type="InterPro" id="IPR040676">
    <property type="entry name" value="DUF5641"/>
</dbReference>
<dbReference type="InterPro" id="IPR008042">
    <property type="entry name" value="Retrotrans_Pao"/>
</dbReference>
<evidence type="ECO:0000256" key="1">
    <source>
        <dbReference type="SAM" id="Coils"/>
    </source>
</evidence>
<evidence type="ECO:0000313" key="4">
    <source>
        <dbReference type="EMBL" id="KAK5862062.1"/>
    </source>
</evidence>
<keyword evidence="5" id="KW-1185">Reference proteome</keyword>
<feature type="region of interest" description="Disordered" evidence="2">
    <location>
        <begin position="1820"/>
        <end position="1840"/>
    </location>
</feature>
<dbReference type="InterPro" id="IPR005312">
    <property type="entry name" value="DUF1759"/>
</dbReference>
<feature type="region of interest" description="Disordered" evidence="2">
    <location>
        <begin position="1304"/>
        <end position="1333"/>
    </location>
</feature>
<dbReference type="PANTHER" id="PTHR47331">
    <property type="entry name" value="PHD-TYPE DOMAIN-CONTAINING PROTEIN"/>
    <property type="match status" value="1"/>
</dbReference>
<accession>A0AAN8AP11</accession>
<dbReference type="InterPro" id="IPR036397">
    <property type="entry name" value="RNaseH_sf"/>
</dbReference>
<dbReference type="Pfam" id="PF03564">
    <property type="entry name" value="DUF1759"/>
    <property type="match status" value="1"/>
</dbReference>
<dbReference type="GO" id="GO:0003676">
    <property type="term" value="F:nucleic acid binding"/>
    <property type="evidence" value="ECO:0007669"/>
    <property type="project" value="InterPro"/>
</dbReference>
<reference evidence="4 5" key="1">
    <citation type="journal article" date="2023" name="Genes (Basel)">
        <title>Chromosome-Level Genome Assembly and Circadian Gene Repertoire of the Patagonia Blennie Eleginops maclovinus-The Closest Ancestral Proxy of Antarctic Cryonotothenioids.</title>
        <authorList>
            <person name="Cheng C.C."/>
            <person name="Rivera-Colon A.G."/>
            <person name="Minhas B.F."/>
            <person name="Wilson L."/>
            <person name="Rayamajhi N."/>
            <person name="Vargas-Chacoff L."/>
            <person name="Catchen J.M."/>
        </authorList>
    </citation>
    <scope>NUCLEOTIDE SEQUENCE [LARGE SCALE GENOMIC DNA]</scope>
    <source>
        <strain evidence="4">JMC-PN-2008</strain>
    </source>
</reference>
<dbReference type="EMBL" id="JAUZQC010000012">
    <property type="protein sequence ID" value="KAK5862062.1"/>
    <property type="molecule type" value="Genomic_DNA"/>
</dbReference>
<dbReference type="PROSITE" id="PS50994">
    <property type="entry name" value="INTEGRASE"/>
    <property type="match status" value="1"/>
</dbReference>
<protein>
    <recommendedName>
        <fullName evidence="3">Integrase catalytic domain-containing protein</fullName>
    </recommendedName>
</protein>
<dbReference type="Proteomes" id="UP001346869">
    <property type="component" value="Unassembled WGS sequence"/>
</dbReference>
<dbReference type="InterPro" id="IPR041588">
    <property type="entry name" value="Integrase_H2C2"/>
</dbReference>
<proteinExistence type="predicted"/>
<dbReference type="GO" id="GO:0015074">
    <property type="term" value="P:DNA integration"/>
    <property type="evidence" value="ECO:0007669"/>
    <property type="project" value="InterPro"/>
</dbReference>
<evidence type="ECO:0000256" key="2">
    <source>
        <dbReference type="SAM" id="MobiDB-lite"/>
    </source>
</evidence>
<feature type="region of interest" description="Disordered" evidence="2">
    <location>
        <begin position="394"/>
        <end position="422"/>
    </location>
</feature>
<dbReference type="InterPro" id="IPR001584">
    <property type="entry name" value="Integrase_cat-core"/>
</dbReference>
<keyword evidence="1" id="KW-0175">Coiled coil</keyword>
<gene>
    <name evidence="4" type="ORF">PBY51_017494</name>
</gene>
<feature type="compositionally biased region" description="Basic and acidic residues" evidence="2">
    <location>
        <begin position="394"/>
        <end position="406"/>
    </location>
</feature>